<sequence>MQGITANLNQHIGIFKISKINNPSMQRRKFLKKSSLTAVGALSTTALASCKTKTSEDENARNAPMETKSPIRPIAIATWNVPNSTAAAWKVLKEGGTSLDAVETGVKMEEADVNNQSVGKGGRPDRDGHVTLDACIMDSKGNCGAVVYLQHITHAISVARKVMEETPHVMLAGKGAEQFAFEQGFDKEDLLTKKSKAEWLEWKKEAKYAPVINIENHDTIGMLAIDKNGDISGACTTSGMAYKMAGRVGDSPIIGSGLFVDNEIGGATATGQGEEIVKTVGSFLVVELMRQGRSPQEACEEAVNRIIKNDPNYEKIQVGYIAINKNGETGGYCIHPGFSYRVYTEQGHENIESSSFL</sequence>
<keyword evidence="5" id="KW-1185">Reference proteome</keyword>
<dbReference type="Proteomes" id="UP000050280">
    <property type="component" value="Unassembled WGS sequence"/>
</dbReference>
<evidence type="ECO:0000256" key="3">
    <source>
        <dbReference type="PIRSR" id="PIRSR600246-3"/>
    </source>
</evidence>
<dbReference type="PANTHER" id="PTHR10188:SF6">
    <property type="entry name" value="N(4)-(BETA-N-ACETYLGLUCOSAMINYL)-L-ASPARAGINASE"/>
    <property type="match status" value="1"/>
</dbReference>
<comment type="caution">
    <text evidence="4">The sequence shown here is derived from an EMBL/GenBank/DDBJ whole genome shotgun (WGS) entry which is preliminary data.</text>
</comment>
<evidence type="ECO:0000313" key="4">
    <source>
        <dbReference type="EMBL" id="KPM31328.1"/>
    </source>
</evidence>
<dbReference type="InterPro" id="IPR000246">
    <property type="entry name" value="Peptidase_T2"/>
</dbReference>
<feature type="binding site" evidence="2">
    <location>
        <begin position="270"/>
        <end position="273"/>
    </location>
    <ligand>
        <name>substrate</name>
    </ligand>
</feature>
<dbReference type="AlphaFoldDB" id="A0A0P7ADN0"/>
<dbReference type="FunFam" id="3.60.20.30:FF:000005">
    <property type="entry name" value="N(4)-(Beta-N-acetylglucosaminyl)-L-asparaginase"/>
    <property type="match status" value="1"/>
</dbReference>
<organism evidence="4 5">
    <name type="scientific">Croceitalea dokdonensis DOKDO 023</name>
    <dbReference type="NCBI Taxonomy" id="1300341"/>
    <lineage>
        <taxon>Bacteria</taxon>
        <taxon>Pseudomonadati</taxon>
        <taxon>Bacteroidota</taxon>
        <taxon>Flavobacteriia</taxon>
        <taxon>Flavobacteriales</taxon>
        <taxon>Flavobacteriaceae</taxon>
        <taxon>Croceitalea</taxon>
    </lineage>
</organism>
<dbReference type="PATRIC" id="fig|1300341.3.peg.2754"/>
<dbReference type="SUPFAM" id="SSF56235">
    <property type="entry name" value="N-terminal nucleophile aminohydrolases (Ntn hydrolases)"/>
    <property type="match status" value="1"/>
</dbReference>
<dbReference type="PANTHER" id="PTHR10188">
    <property type="entry name" value="L-ASPARAGINASE"/>
    <property type="match status" value="1"/>
</dbReference>
<evidence type="ECO:0000256" key="1">
    <source>
        <dbReference type="PIRSR" id="PIRSR600246-1"/>
    </source>
</evidence>
<dbReference type="GO" id="GO:0016811">
    <property type="term" value="F:hydrolase activity, acting on carbon-nitrogen (but not peptide) bonds, in linear amides"/>
    <property type="evidence" value="ECO:0007669"/>
    <property type="project" value="UniProtKB-ARBA"/>
</dbReference>
<name>A0A0P7ADN0_9FLAO</name>
<dbReference type="InterPro" id="IPR029055">
    <property type="entry name" value="Ntn_hydrolases_N"/>
</dbReference>
<feature type="binding site" evidence="2">
    <location>
        <begin position="247"/>
        <end position="250"/>
    </location>
    <ligand>
        <name>substrate</name>
    </ligand>
</feature>
<dbReference type="CDD" id="cd04513">
    <property type="entry name" value="Glycosylasparaginase"/>
    <property type="match status" value="1"/>
</dbReference>
<gene>
    <name evidence="4" type="ORF">I595_2593</name>
</gene>
<dbReference type="GO" id="GO:0005737">
    <property type="term" value="C:cytoplasm"/>
    <property type="evidence" value="ECO:0007669"/>
    <property type="project" value="TreeGrafter"/>
</dbReference>
<dbReference type="Gene3D" id="3.60.20.30">
    <property type="entry name" value="(Glycosyl)asparaginase"/>
    <property type="match status" value="1"/>
</dbReference>
<feature type="site" description="Cleavage; by autolysis" evidence="3">
    <location>
        <begin position="218"/>
        <end position="219"/>
    </location>
</feature>
<proteinExistence type="predicted"/>
<dbReference type="Pfam" id="PF01112">
    <property type="entry name" value="Asparaginase_2"/>
    <property type="match status" value="1"/>
</dbReference>
<reference evidence="4 5" key="1">
    <citation type="submission" date="2015-09" db="EMBL/GenBank/DDBJ databases">
        <title>Genome sequence of the marine flavobacterium Croceitalea dokdonensis DOKDO 023 that contains proton- and sodium-pumping rhodopsins.</title>
        <authorList>
            <person name="Kwon S.-K."/>
            <person name="Lee H.K."/>
            <person name="Kwak M.-J."/>
            <person name="Kim J.F."/>
        </authorList>
    </citation>
    <scope>NUCLEOTIDE SEQUENCE [LARGE SCALE GENOMIC DNA]</scope>
    <source>
        <strain evidence="4 5">DOKDO 023</strain>
    </source>
</reference>
<dbReference type="STRING" id="1300341.I595_2593"/>
<dbReference type="EMBL" id="LDJX01000005">
    <property type="protein sequence ID" value="KPM31328.1"/>
    <property type="molecule type" value="Genomic_DNA"/>
</dbReference>
<protein>
    <submittedName>
        <fullName evidence="4">N(4)-(Beta-N-acetylglucosaminyl)-L-asparaginase</fullName>
    </submittedName>
</protein>
<evidence type="ECO:0000256" key="2">
    <source>
        <dbReference type="PIRSR" id="PIRSR600246-2"/>
    </source>
</evidence>
<accession>A0A0P7ADN0</accession>
<evidence type="ECO:0000313" key="5">
    <source>
        <dbReference type="Proteomes" id="UP000050280"/>
    </source>
</evidence>
<feature type="active site" description="Nucleophile" evidence="1">
    <location>
        <position position="219"/>
    </location>
</feature>